<organism evidence="1 2">
    <name type="scientific">Occultella glacieicola</name>
    <dbReference type="NCBI Taxonomy" id="2518684"/>
    <lineage>
        <taxon>Bacteria</taxon>
        <taxon>Bacillati</taxon>
        <taxon>Actinomycetota</taxon>
        <taxon>Actinomycetes</taxon>
        <taxon>Micrococcales</taxon>
        <taxon>Ruaniaceae</taxon>
        <taxon>Occultella</taxon>
    </lineage>
</organism>
<evidence type="ECO:0000313" key="1">
    <source>
        <dbReference type="EMBL" id="TDE90865.1"/>
    </source>
</evidence>
<comment type="caution">
    <text evidence="1">The sequence shown here is derived from an EMBL/GenBank/DDBJ whole genome shotgun (WGS) entry which is preliminary data.</text>
</comment>
<protein>
    <submittedName>
        <fullName evidence="1">Uncharacterized protein</fullName>
    </submittedName>
</protein>
<evidence type="ECO:0000313" key="2">
    <source>
        <dbReference type="Proteomes" id="UP000504882"/>
    </source>
</evidence>
<keyword evidence="2" id="KW-1185">Reference proteome</keyword>
<sequence length="118" mass="12506">MARIPPAVSVFVDRAAALDGAAYPAIEDAHLDADEVAALHERRDPKLSASESSSLDAYVRERLRARSADLPQSGIGTISGAIGATNLAARVIWKRDTVAPEVFEIVVAPFRDAGVEVP</sequence>
<accession>A0ABY2E1K0</accession>
<proteinExistence type="predicted"/>
<gene>
    <name evidence="1" type="ORF">EXU48_17330</name>
</gene>
<name>A0ABY2E1K0_9MICO</name>
<reference evidence="1 2" key="1">
    <citation type="submission" date="2019-03" db="EMBL/GenBank/DDBJ databases">
        <title>Genomic features of bacteria from cold environments.</title>
        <authorList>
            <person name="Shen L."/>
        </authorList>
    </citation>
    <scope>NUCLEOTIDE SEQUENCE [LARGE SCALE GENOMIC DNA]</scope>
    <source>
        <strain evidence="2">T3246-1</strain>
    </source>
</reference>
<dbReference type="Proteomes" id="UP000504882">
    <property type="component" value="Unassembled WGS sequence"/>
</dbReference>
<dbReference type="EMBL" id="SMNA01000008">
    <property type="protein sequence ID" value="TDE90865.1"/>
    <property type="molecule type" value="Genomic_DNA"/>
</dbReference>
<dbReference type="RefSeq" id="WP_133108930.1">
    <property type="nucleotide sequence ID" value="NZ_SMNA01000008.1"/>
</dbReference>